<dbReference type="InterPro" id="IPR006076">
    <property type="entry name" value="FAD-dep_OxRdtase"/>
</dbReference>
<feature type="domain" description="FAD dependent oxidoreductase" evidence="2">
    <location>
        <begin position="7"/>
        <end position="327"/>
    </location>
</feature>
<name>A0A2T6BN84_9RHOB</name>
<dbReference type="GO" id="GO:0005737">
    <property type="term" value="C:cytoplasm"/>
    <property type="evidence" value="ECO:0007669"/>
    <property type="project" value="TreeGrafter"/>
</dbReference>
<reference evidence="3 4" key="1">
    <citation type="submission" date="2018-04" db="EMBL/GenBank/DDBJ databases">
        <title>Genomic Encyclopedia of Archaeal and Bacterial Type Strains, Phase II (KMG-II): from individual species to whole genera.</title>
        <authorList>
            <person name="Goeker M."/>
        </authorList>
    </citation>
    <scope>NUCLEOTIDE SEQUENCE [LARGE SCALE GENOMIC DNA]</scope>
    <source>
        <strain evidence="3 4">DSM 100977</strain>
    </source>
</reference>
<dbReference type="AlphaFoldDB" id="A0A2T6BN84"/>
<dbReference type="RefSeq" id="WP_107845620.1">
    <property type="nucleotide sequence ID" value="NZ_QBKS01000001.1"/>
</dbReference>
<dbReference type="Pfam" id="PF01266">
    <property type="entry name" value="DAO"/>
    <property type="match status" value="1"/>
</dbReference>
<sequence>MAEFKADICVRGAGIFGLSVAWACVTRGARVCVVDPRGVAAGASGGIVGALAPHTPEQWNEKKQFQLESLLAAEGFWAEVDAVSGLSSGYGRLGRVQPVLDDAGLALAERRAASATALWGAAAQWRVEAAEGAWMPVSPTGRVIFDTLSARLHPRQACLSLAQALRRKGVVFLDSAAGGVVIDCTGYEGLDAMTAKHSRQVGNGVKGQALLLDHDARDLPQIYADGLHIVPHADGTVAIGSTSERYFEAPASTDGQVDELRARAVAHVPRLATAPVIGRWAGVRPRARSRAPMLGPHPFEQGAYVANGGFKIGFGVAPKVGEVMADLVLDGVDRIPEPFRAERCL</sequence>
<dbReference type="PANTHER" id="PTHR13847:SF289">
    <property type="entry name" value="GLYCINE OXIDASE"/>
    <property type="match status" value="1"/>
</dbReference>
<accession>A0A2T6BN84</accession>
<keyword evidence="1" id="KW-0560">Oxidoreductase</keyword>
<dbReference type="OrthoDB" id="7818064at2"/>
<dbReference type="Gene3D" id="3.30.9.10">
    <property type="entry name" value="D-Amino Acid Oxidase, subunit A, domain 2"/>
    <property type="match status" value="2"/>
</dbReference>
<proteinExistence type="predicted"/>
<evidence type="ECO:0000256" key="1">
    <source>
        <dbReference type="ARBA" id="ARBA00023002"/>
    </source>
</evidence>
<dbReference type="SUPFAM" id="SSF51971">
    <property type="entry name" value="Nucleotide-binding domain"/>
    <property type="match status" value="1"/>
</dbReference>
<protein>
    <submittedName>
        <fullName evidence="3">Glycine/D-amino acid oxidase-like deaminating enzyme</fullName>
    </submittedName>
</protein>
<evidence type="ECO:0000259" key="2">
    <source>
        <dbReference type="Pfam" id="PF01266"/>
    </source>
</evidence>
<dbReference type="Proteomes" id="UP000243978">
    <property type="component" value="Unassembled WGS sequence"/>
</dbReference>
<evidence type="ECO:0000313" key="4">
    <source>
        <dbReference type="Proteomes" id="UP000243978"/>
    </source>
</evidence>
<dbReference type="InterPro" id="IPR036188">
    <property type="entry name" value="FAD/NAD-bd_sf"/>
</dbReference>
<organism evidence="3 4">
    <name type="scientific">Litoreibacter ponti</name>
    <dbReference type="NCBI Taxonomy" id="1510457"/>
    <lineage>
        <taxon>Bacteria</taxon>
        <taxon>Pseudomonadati</taxon>
        <taxon>Pseudomonadota</taxon>
        <taxon>Alphaproteobacteria</taxon>
        <taxon>Rhodobacterales</taxon>
        <taxon>Roseobacteraceae</taxon>
        <taxon>Litoreibacter</taxon>
    </lineage>
</organism>
<evidence type="ECO:0000313" key="3">
    <source>
        <dbReference type="EMBL" id="PTX57529.1"/>
    </source>
</evidence>
<keyword evidence="4" id="KW-1185">Reference proteome</keyword>
<dbReference type="EMBL" id="QBKS01000001">
    <property type="protein sequence ID" value="PTX57529.1"/>
    <property type="molecule type" value="Genomic_DNA"/>
</dbReference>
<gene>
    <name evidence="3" type="ORF">C8N43_2199</name>
</gene>
<comment type="caution">
    <text evidence="3">The sequence shown here is derived from an EMBL/GenBank/DDBJ whole genome shotgun (WGS) entry which is preliminary data.</text>
</comment>
<dbReference type="PANTHER" id="PTHR13847">
    <property type="entry name" value="SARCOSINE DEHYDROGENASE-RELATED"/>
    <property type="match status" value="1"/>
</dbReference>
<dbReference type="Gene3D" id="3.50.50.60">
    <property type="entry name" value="FAD/NAD(P)-binding domain"/>
    <property type="match status" value="2"/>
</dbReference>
<dbReference type="GO" id="GO:0016491">
    <property type="term" value="F:oxidoreductase activity"/>
    <property type="evidence" value="ECO:0007669"/>
    <property type="project" value="UniProtKB-KW"/>
</dbReference>